<evidence type="ECO:0000256" key="1">
    <source>
        <dbReference type="ARBA" id="ARBA00022448"/>
    </source>
</evidence>
<feature type="domain" description="ABC transporter" evidence="4">
    <location>
        <begin position="52"/>
        <end position="275"/>
    </location>
</feature>
<dbReference type="GO" id="GO:0016887">
    <property type="term" value="F:ATP hydrolysis activity"/>
    <property type="evidence" value="ECO:0007669"/>
    <property type="project" value="InterPro"/>
</dbReference>
<dbReference type="PANTHER" id="PTHR42939:SF1">
    <property type="entry name" value="ABC TRANSPORTER ATP-BINDING PROTEIN ALBC-RELATED"/>
    <property type="match status" value="1"/>
</dbReference>
<sequence length="276" mass="31449">MNPGIFSRDSIDSFNFSDIRFRIKKGTIMRKLRRVLTVVLLSLSIFCVPVLARDTDVNLVNFYIPAQQKLAEYYLDAYCHGRYLFVNLVKTGSKTDKVNFRAVDSSETQLTTWGMAAEGTIMYNGKAVSSDTISDFNFGVSIEKPELINDLSGLANIRFLASFRKVVSNAQIQAWFERFGLSSAKNKKAGDYSLGMKQKLMLIQAFMEDPDVILLDEVTNSLDLQSREILFDVIREERAKGKVILLVDHDLEEMKEISDSIITIEKGEIRPWDFRK</sequence>
<keyword evidence="3 5" id="KW-0067">ATP-binding</keyword>
<name>A0A7X2NUI4_9FIRM</name>
<dbReference type="InterPro" id="IPR051782">
    <property type="entry name" value="ABC_Transporter_VariousFunc"/>
</dbReference>
<dbReference type="InterPro" id="IPR017871">
    <property type="entry name" value="ABC_transporter-like_CS"/>
</dbReference>
<evidence type="ECO:0000313" key="6">
    <source>
        <dbReference type="Proteomes" id="UP000461880"/>
    </source>
</evidence>
<organism evidence="5 6">
    <name type="scientific">Stecheria intestinalis</name>
    <dbReference type="NCBI Taxonomy" id="2606630"/>
    <lineage>
        <taxon>Bacteria</taxon>
        <taxon>Bacillati</taxon>
        <taxon>Bacillota</taxon>
        <taxon>Erysipelotrichia</taxon>
        <taxon>Erysipelotrichales</taxon>
        <taxon>Erysipelotrichaceae</taxon>
        <taxon>Stecheria</taxon>
    </lineage>
</organism>
<evidence type="ECO:0000313" key="5">
    <source>
        <dbReference type="EMBL" id="MSS59789.1"/>
    </source>
</evidence>
<dbReference type="PROSITE" id="PS50893">
    <property type="entry name" value="ABC_TRANSPORTER_2"/>
    <property type="match status" value="1"/>
</dbReference>
<dbReference type="PANTHER" id="PTHR42939">
    <property type="entry name" value="ABC TRANSPORTER ATP-BINDING PROTEIN ALBC-RELATED"/>
    <property type="match status" value="1"/>
</dbReference>
<keyword evidence="6" id="KW-1185">Reference proteome</keyword>
<dbReference type="InterPro" id="IPR003439">
    <property type="entry name" value="ABC_transporter-like_ATP-bd"/>
</dbReference>
<dbReference type="SUPFAM" id="SSF52540">
    <property type="entry name" value="P-loop containing nucleoside triphosphate hydrolases"/>
    <property type="match status" value="1"/>
</dbReference>
<dbReference type="PROSITE" id="PS00211">
    <property type="entry name" value="ABC_TRANSPORTER_1"/>
    <property type="match status" value="1"/>
</dbReference>
<dbReference type="InterPro" id="IPR027417">
    <property type="entry name" value="P-loop_NTPase"/>
</dbReference>
<accession>A0A7X2NUI4</accession>
<dbReference type="EMBL" id="VUMN01000051">
    <property type="protein sequence ID" value="MSS59789.1"/>
    <property type="molecule type" value="Genomic_DNA"/>
</dbReference>
<dbReference type="GO" id="GO:0005524">
    <property type="term" value="F:ATP binding"/>
    <property type="evidence" value="ECO:0007669"/>
    <property type="project" value="UniProtKB-KW"/>
</dbReference>
<reference evidence="5 6" key="1">
    <citation type="submission" date="2019-08" db="EMBL/GenBank/DDBJ databases">
        <title>In-depth cultivation of the pig gut microbiome towards novel bacterial diversity and tailored functional studies.</title>
        <authorList>
            <person name="Wylensek D."/>
            <person name="Hitch T.C.A."/>
            <person name="Clavel T."/>
        </authorList>
    </citation>
    <scope>NUCLEOTIDE SEQUENCE [LARGE SCALE GENOMIC DNA]</scope>
    <source>
        <strain evidence="5 6">Oil+RF-744-GAM-WT-6</strain>
    </source>
</reference>
<evidence type="ECO:0000256" key="2">
    <source>
        <dbReference type="ARBA" id="ARBA00022741"/>
    </source>
</evidence>
<evidence type="ECO:0000256" key="3">
    <source>
        <dbReference type="ARBA" id="ARBA00022840"/>
    </source>
</evidence>
<dbReference type="Gene3D" id="3.40.50.300">
    <property type="entry name" value="P-loop containing nucleotide triphosphate hydrolases"/>
    <property type="match status" value="1"/>
</dbReference>
<dbReference type="Pfam" id="PF00005">
    <property type="entry name" value="ABC_tran"/>
    <property type="match status" value="1"/>
</dbReference>
<dbReference type="AlphaFoldDB" id="A0A7X2NUI4"/>
<protein>
    <submittedName>
        <fullName evidence="5">ABC transporter ATP-binding protein</fullName>
    </submittedName>
</protein>
<evidence type="ECO:0000259" key="4">
    <source>
        <dbReference type="PROSITE" id="PS50893"/>
    </source>
</evidence>
<gene>
    <name evidence="5" type="ORF">FYJ51_12890</name>
</gene>
<keyword evidence="2" id="KW-0547">Nucleotide-binding</keyword>
<proteinExistence type="predicted"/>
<dbReference type="Proteomes" id="UP000461880">
    <property type="component" value="Unassembled WGS sequence"/>
</dbReference>
<comment type="caution">
    <text evidence="5">The sequence shown here is derived from an EMBL/GenBank/DDBJ whole genome shotgun (WGS) entry which is preliminary data.</text>
</comment>
<keyword evidence="1" id="KW-0813">Transport</keyword>